<dbReference type="InterPro" id="IPR051085">
    <property type="entry name" value="MB_O-acyltransferase"/>
</dbReference>
<name>A0AA97I4P7_9EURY</name>
<evidence type="ECO:0000256" key="9">
    <source>
        <dbReference type="SAM" id="Phobius"/>
    </source>
</evidence>
<dbReference type="AlphaFoldDB" id="A0AA97I4P7"/>
<dbReference type="Proteomes" id="UP001301797">
    <property type="component" value="Chromosome"/>
</dbReference>
<dbReference type="InterPro" id="IPR024194">
    <property type="entry name" value="Ac/AlaTfrase_AlgI/DltB"/>
</dbReference>
<comment type="similarity">
    <text evidence="2">Belongs to the membrane-bound acyltransferase family.</text>
</comment>
<keyword evidence="6 9" id="KW-1133">Transmembrane helix</keyword>
<dbReference type="GO" id="GO:0042121">
    <property type="term" value="P:alginic acid biosynthetic process"/>
    <property type="evidence" value="ECO:0007669"/>
    <property type="project" value="InterPro"/>
</dbReference>
<feature type="transmembrane region" description="Helical" evidence="9">
    <location>
        <begin position="185"/>
        <end position="206"/>
    </location>
</feature>
<evidence type="ECO:0000256" key="2">
    <source>
        <dbReference type="ARBA" id="ARBA00010323"/>
    </source>
</evidence>
<keyword evidence="3" id="KW-1003">Cell membrane</keyword>
<evidence type="ECO:0000313" key="10">
    <source>
        <dbReference type="EMBL" id="WOF16724.1"/>
    </source>
</evidence>
<feature type="transmembrane region" description="Helical" evidence="9">
    <location>
        <begin position="73"/>
        <end position="92"/>
    </location>
</feature>
<keyword evidence="4" id="KW-0808">Transferase</keyword>
<keyword evidence="11" id="KW-1185">Reference proteome</keyword>
<keyword evidence="7 9" id="KW-0472">Membrane</keyword>
<dbReference type="EMBL" id="CP043875">
    <property type="protein sequence ID" value="WOF16724.1"/>
    <property type="molecule type" value="Genomic_DNA"/>
</dbReference>
<dbReference type="GO" id="GO:0005886">
    <property type="term" value="C:plasma membrane"/>
    <property type="evidence" value="ECO:0007669"/>
    <property type="project" value="UniProtKB-SubCell"/>
</dbReference>
<evidence type="ECO:0000256" key="6">
    <source>
        <dbReference type="ARBA" id="ARBA00022989"/>
    </source>
</evidence>
<feature type="transmembrane region" description="Helical" evidence="9">
    <location>
        <begin position="317"/>
        <end position="338"/>
    </location>
</feature>
<protein>
    <submittedName>
        <fullName evidence="10">MBOAT family protein</fullName>
    </submittedName>
</protein>
<evidence type="ECO:0000313" key="11">
    <source>
        <dbReference type="Proteomes" id="UP001301797"/>
    </source>
</evidence>
<dbReference type="InterPro" id="IPR028362">
    <property type="entry name" value="AlgI"/>
</dbReference>
<dbReference type="GO" id="GO:0016746">
    <property type="term" value="F:acyltransferase activity"/>
    <property type="evidence" value="ECO:0007669"/>
    <property type="project" value="UniProtKB-KW"/>
</dbReference>
<comment type="subcellular location">
    <subcellularLocation>
        <location evidence="1">Cell membrane</location>
        <topology evidence="1">Multi-pass membrane protein</topology>
    </subcellularLocation>
</comment>
<reference evidence="10 11" key="1">
    <citation type="submission" date="2019-09" db="EMBL/GenBank/DDBJ databases">
        <title>The complete genome of Methanoplanus sp. FWC-SCC4.</title>
        <authorList>
            <person name="Chen S.-C."/>
            <person name="Zhou Y.-Z."/>
            <person name="Lai M.-C."/>
        </authorList>
    </citation>
    <scope>NUCLEOTIDE SEQUENCE [LARGE SCALE GENOMIC DNA]</scope>
    <source>
        <strain evidence="10 11">FWC-SCC4</strain>
    </source>
</reference>
<dbReference type="Pfam" id="PF03062">
    <property type="entry name" value="MBOAT"/>
    <property type="match status" value="1"/>
</dbReference>
<sequence length="481" mass="56141">MLFNSIEFFLFLTIVLLSVEIIRRKMYQHLILLIASYFFYWYTSNNLLILLIFVTLITYYCGNKSYSAKNNGIKKIFLAIGTIGPLLVLGYFKYFNFFLSSFSTIAGQDFNFWKIILPIGISFYTFQGLSYVFDLYRGTLKPAKSLREYALFISFFPQLVAGPIVRASEFLPQLKNKVIITPENLQFGITLILWGIFKKVVIADSLAPVVNIYLDKPIGLPSIIIIFATFLFGIQIYCDFSGYTDIAIGTARILGFRLPQNFLRPYLTQSPTEFWHRWHITLSRFIRDYLYIPLGGNRKGHIRTYINLNVTWLICGLWHGAAWNFVLWGGYHGLLLTIHKLLGKDLKIGQNSQFLNKSYAGILTKILITQYFVFLGWLIFRVGDPTNLLYCLEKFIIFDFDFQKSIQLILFIGGLILVALLYAISINKKLSSYIFHFITYDWIEYFALLNLRKWFLYVLIIVFSIFWLMPPKTPEFIYFTF</sequence>
<feature type="transmembrane region" description="Helical" evidence="9">
    <location>
        <begin position="40"/>
        <end position="61"/>
    </location>
</feature>
<feature type="transmembrane region" description="Helical" evidence="9">
    <location>
        <begin position="218"/>
        <end position="237"/>
    </location>
</feature>
<dbReference type="KEGG" id="mefw:F1737_08490"/>
<proteinExistence type="inferred from homology"/>
<evidence type="ECO:0000256" key="3">
    <source>
        <dbReference type="ARBA" id="ARBA00022475"/>
    </source>
</evidence>
<evidence type="ECO:0000256" key="1">
    <source>
        <dbReference type="ARBA" id="ARBA00004651"/>
    </source>
</evidence>
<feature type="transmembrane region" description="Helical" evidence="9">
    <location>
        <begin position="359"/>
        <end position="380"/>
    </location>
</feature>
<evidence type="ECO:0000256" key="7">
    <source>
        <dbReference type="ARBA" id="ARBA00023136"/>
    </source>
</evidence>
<dbReference type="PANTHER" id="PTHR13285:SF23">
    <property type="entry name" value="TEICHOIC ACID D-ALANYLTRANSFERASE"/>
    <property type="match status" value="1"/>
</dbReference>
<organism evidence="10 11">
    <name type="scientific">Methanochimaera problematica</name>
    <dbReference type="NCBI Taxonomy" id="2609417"/>
    <lineage>
        <taxon>Archaea</taxon>
        <taxon>Methanobacteriati</taxon>
        <taxon>Methanobacteriota</taxon>
        <taxon>Stenosarchaea group</taxon>
        <taxon>Methanomicrobia</taxon>
        <taxon>Methanomicrobiales</taxon>
        <taxon>Methanomicrobiaceae</taxon>
        <taxon>Methanochimaera</taxon>
    </lineage>
</organism>
<keyword evidence="5 9" id="KW-0812">Transmembrane</keyword>
<accession>A0AA97I4P7</accession>
<feature type="transmembrane region" description="Helical" evidence="9">
    <location>
        <begin position="405"/>
        <end position="423"/>
    </location>
</feature>
<feature type="transmembrane region" description="Helical" evidence="9">
    <location>
        <begin position="454"/>
        <end position="470"/>
    </location>
</feature>
<dbReference type="PIRSF" id="PIRSF016636">
    <property type="entry name" value="AlgI_DltB"/>
    <property type="match status" value="1"/>
</dbReference>
<gene>
    <name evidence="10" type="ORF">F1737_08490</name>
</gene>
<dbReference type="PANTHER" id="PTHR13285">
    <property type="entry name" value="ACYLTRANSFERASE"/>
    <property type="match status" value="1"/>
</dbReference>
<evidence type="ECO:0000256" key="8">
    <source>
        <dbReference type="ARBA" id="ARBA00023315"/>
    </source>
</evidence>
<keyword evidence="8" id="KW-0012">Acyltransferase</keyword>
<feature type="transmembrane region" description="Helical" evidence="9">
    <location>
        <begin position="112"/>
        <end position="136"/>
    </location>
</feature>
<evidence type="ECO:0000256" key="4">
    <source>
        <dbReference type="ARBA" id="ARBA00022679"/>
    </source>
</evidence>
<dbReference type="PIRSF" id="PIRSF500217">
    <property type="entry name" value="AlgI"/>
    <property type="match status" value="1"/>
</dbReference>
<dbReference type="InterPro" id="IPR004299">
    <property type="entry name" value="MBOAT_fam"/>
</dbReference>
<evidence type="ECO:0000256" key="5">
    <source>
        <dbReference type="ARBA" id="ARBA00022692"/>
    </source>
</evidence>